<accession>F2UKB0</accession>
<evidence type="ECO:0000256" key="3">
    <source>
        <dbReference type="SAM" id="MobiDB-lite"/>
    </source>
</evidence>
<organism evidence="6">
    <name type="scientific">Salpingoeca rosetta (strain ATCC 50818 / BSB-021)</name>
    <dbReference type="NCBI Taxonomy" id="946362"/>
    <lineage>
        <taxon>Eukaryota</taxon>
        <taxon>Choanoflagellata</taxon>
        <taxon>Craspedida</taxon>
        <taxon>Salpingoecidae</taxon>
        <taxon>Salpingoeca</taxon>
    </lineage>
</organism>
<evidence type="ECO:0000259" key="4">
    <source>
        <dbReference type="Pfam" id="PF26091"/>
    </source>
</evidence>
<dbReference type="Pfam" id="PF26091">
    <property type="entry name" value="PWI_CCDC43"/>
    <property type="match status" value="1"/>
</dbReference>
<feature type="compositionally biased region" description="Acidic residues" evidence="3">
    <location>
        <begin position="138"/>
        <end position="150"/>
    </location>
</feature>
<feature type="compositionally biased region" description="Basic and acidic residues" evidence="3">
    <location>
        <begin position="222"/>
        <end position="244"/>
    </location>
</feature>
<feature type="domain" description="CCDC43 PWI-like" evidence="4">
    <location>
        <begin position="10"/>
        <end position="77"/>
    </location>
</feature>
<dbReference type="InParanoid" id="F2UKB0"/>
<dbReference type="GeneID" id="16071003"/>
<dbReference type="PANTHER" id="PTHR31684:SF2">
    <property type="entry name" value="COILED-COIL DOMAIN-CONTAINING PROTEIN 43"/>
    <property type="match status" value="1"/>
</dbReference>
<evidence type="ECO:0000256" key="1">
    <source>
        <dbReference type="ARBA" id="ARBA00005305"/>
    </source>
</evidence>
<evidence type="ECO:0000313" key="5">
    <source>
        <dbReference type="EMBL" id="EGD77559.1"/>
    </source>
</evidence>
<gene>
    <name evidence="5" type="ORF">PTSG_08657</name>
</gene>
<dbReference type="RefSeq" id="XP_004990447.1">
    <property type="nucleotide sequence ID" value="XM_004990390.1"/>
</dbReference>
<dbReference type="InterPro" id="IPR037666">
    <property type="entry name" value="CCDC43"/>
</dbReference>
<dbReference type="EMBL" id="GL832978">
    <property type="protein sequence ID" value="EGD77559.1"/>
    <property type="molecule type" value="Genomic_DNA"/>
</dbReference>
<dbReference type="AlphaFoldDB" id="F2UKB0"/>
<feature type="compositionally biased region" description="Basic and acidic residues" evidence="3">
    <location>
        <begin position="151"/>
        <end position="167"/>
    </location>
</feature>
<feature type="compositionally biased region" description="Basic and acidic residues" evidence="3">
    <location>
        <begin position="198"/>
        <end position="210"/>
    </location>
</feature>
<keyword evidence="2" id="KW-0175">Coiled coil</keyword>
<keyword evidence="6" id="KW-1185">Reference proteome</keyword>
<dbReference type="PANTHER" id="PTHR31684">
    <property type="entry name" value="COILED-COIL DOMAIN-CONTAINING PROTEIN 43"/>
    <property type="match status" value="1"/>
</dbReference>
<evidence type="ECO:0000256" key="2">
    <source>
        <dbReference type="ARBA" id="ARBA00023054"/>
    </source>
</evidence>
<feature type="region of interest" description="Disordered" evidence="3">
    <location>
        <begin position="134"/>
        <end position="244"/>
    </location>
</feature>
<dbReference type="KEGG" id="sre:PTSG_08657"/>
<name>F2UKB0_SALR5</name>
<protein>
    <recommendedName>
        <fullName evidence="4">CCDC43 PWI-like domain-containing protein</fullName>
    </recommendedName>
</protein>
<reference evidence="5" key="1">
    <citation type="submission" date="2009-08" db="EMBL/GenBank/DDBJ databases">
        <title>Annotation of Salpingoeca rosetta.</title>
        <authorList>
            <consortium name="The Broad Institute Genome Sequencing Platform"/>
            <person name="Russ C."/>
            <person name="Cuomo C."/>
            <person name="Burger G."/>
            <person name="Gray M.W."/>
            <person name="Holland P.W.H."/>
            <person name="King N."/>
            <person name="Lang F.B.F."/>
            <person name="Roger A.J."/>
            <person name="Ruiz-Trillo I."/>
            <person name="Young S.K."/>
            <person name="Zeng Q."/>
            <person name="Gargeya S."/>
            <person name="Alvarado L."/>
            <person name="Berlin A."/>
            <person name="Chapman S.B."/>
            <person name="Chen Z."/>
            <person name="Freedman E."/>
            <person name="Gellesch M."/>
            <person name="Goldberg J."/>
            <person name="Griggs A."/>
            <person name="Gujja S."/>
            <person name="Heilman E."/>
            <person name="Heiman D."/>
            <person name="Howarth C."/>
            <person name="Mehta T."/>
            <person name="Neiman D."/>
            <person name="Pearson M."/>
            <person name="Roberts A."/>
            <person name="Saif S."/>
            <person name="Shea T."/>
            <person name="Shenoy N."/>
            <person name="Sisk P."/>
            <person name="Stolte C."/>
            <person name="Sykes S."/>
            <person name="White J."/>
            <person name="Yandava C."/>
            <person name="Haas B."/>
            <person name="Nusbaum C."/>
            <person name="Birren B."/>
        </authorList>
    </citation>
    <scope>NUCLEOTIDE SEQUENCE [LARGE SCALE GENOMIC DNA]</scope>
    <source>
        <strain evidence="5">ATCC 50818</strain>
    </source>
</reference>
<proteinExistence type="inferred from homology"/>
<comment type="similarity">
    <text evidence="1">Belongs to the CCDC43 family.</text>
</comment>
<dbReference type="Proteomes" id="UP000007799">
    <property type="component" value="Unassembled WGS sequence"/>
</dbReference>
<sequence length="244" mass="27320">MMDEAKVLAELERLGLDDETTASYVVSMLEVDEEQDESEEQEAVEGLKEFLEDAAEDEALVDSVTQAIVQMWKDAKQQASTVPATLADKEPAKPTLAEIAAQHSAKLKEEEKRVREAEARAVVSDDVRKAVLKACGDLGEDDDEDEEGEDGDNKSEGHPRTRPVSEKKIRKQRKQANANDLAVNFVNTNRSAVAAVEQQKREAHQAESKARTARNKAALAADKQRKEKAKEERRKKTQKQERRR</sequence>
<dbReference type="InterPro" id="IPR058771">
    <property type="entry name" value="PWI_CCDC43"/>
</dbReference>
<evidence type="ECO:0000313" key="6">
    <source>
        <dbReference type="Proteomes" id="UP000007799"/>
    </source>
</evidence>